<feature type="transmembrane region" description="Helical" evidence="1">
    <location>
        <begin position="68"/>
        <end position="84"/>
    </location>
</feature>
<evidence type="ECO:0000313" key="2">
    <source>
        <dbReference type="Proteomes" id="UP000001819"/>
    </source>
</evidence>
<organism evidence="2 3">
    <name type="scientific">Drosophila pseudoobscura pseudoobscura</name>
    <name type="common">Fruit fly</name>
    <dbReference type="NCBI Taxonomy" id="46245"/>
    <lineage>
        <taxon>Eukaryota</taxon>
        <taxon>Metazoa</taxon>
        <taxon>Ecdysozoa</taxon>
        <taxon>Arthropoda</taxon>
        <taxon>Hexapoda</taxon>
        <taxon>Insecta</taxon>
        <taxon>Pterygota</taxon>
        <taxon>Neoptera</taxon>
        <taxon>Endopterygota</taxon>
        <taxon>Diptera</taxon>
        <taxon>Brachycera</taxon>
        <taxon>Muscomorpha</taxon>
        <taxon>Ephydroidea</taxon>
        <taxon>Drosophilidae</taxon>
        <taxon>Drosophila</taxon>
        <taxon>Sophophora</taxon>
    </lineage>
</organism>
<keyword evidence="1" id="KW-0812">Transmembrane</keyword>
<dbReference type="InParanoid" id="A0A6I8V4S9"/>
<keyword evidence="1" id="KW-1133">Transmembrane helix</keyword>
<reference evidence="3" key="2">
    <citation type="submission" date="2025-08" db="UniProtKB">
        <authorList>
            <consortium name="RefSeq"/>
        </authorList>
    </citation>
    <scope>IDENTIFICATION</scope>
    <source>
        <strain evidence="3">MV-25-SWS-2005</strain>
        <tissue evidence="3">Whole body</tissue>
    </source>
</reference>
<reference evidence="2" key="1">
    <citation type="submission" date="2024-06" db="UniProtKB">
        <authorList>
            <consortium name="RefSeq"/>
        </authorList>
    </citation>
    <scope>NUCLEOTIDE SEQUENCE [LARGE SCALE GENOMIC DNA]</scope>
    <source>
        <strain evidence="2">MV2-25</strain>
    </source>
</reference>
<evidence type="ECO:0000313" key="3">
    <source>
        <dbReference type="RefSeq" id="XP_002138645.2"/>
    </source>
</evidence>
<dbReference type="KEGG" id="dpo:6898640"/>
<sequence>MCEANHIIRWAPGRRIHSSSVRARVKNMEKELHEFFGDCRKQEFSAKEMRTICQPLIWQIRLAKVQRWLLVLLPLFLVCLLWLYCDTFAWWASAFGRLLLVQVLPFWDWTPHYNGKCLIPRGEQRVVTQAPALGRHETLWENCVLCESLEGIATASNVSYSMLESQFLERGLPVIVTDINLTTDLDSLLWLIDDKAPEVISSEACDVSSNLLLRKLFSVDAALQKIRSLQAQPSTAWHLQLRNCQWRAVKASRLFLERPYFYPLHLEPYYSSWLLISHQQGRPQGEIDVRGLVFVQQLSGHFELELRPKEPCDDGQCPSLMMRLDAGEGLLFSTDLWRLSYGLQKPDPKQSSIASIFEVDWQL</sequence>
<proteinExistence type="predicted"/>
<keyword evidence="1" id="KW-0472">Membrane</keyword>
<protein>
    <submittedName>
        <fullName evidence="3">Uncharacterized protein</fullName>
    </submittedName>
</protein>
<gene>
    <name evidence="3" type="primary">LOC6898640</name>
</gene>
<dbReference type="Proteomes" id="UP000001819">
    <property type="component" value="Chromosome 3"/>
</dbReference>
<name>A0A6I8V4S9_DROPS</name>
<keyword evidence="2" id="KW-1185">Reference proteome</keyword>
<evidence type="ECO:0000256" key="1">
    <source>
        <dbReference type="SAM" id="Phobius"/>
    </source>
</evidence>
<dbReference type="RefSeq" id="XP_002138645.2">
    <property type="nucleotide sequence ID" value="XM_002138609.3"/>
</dbReference>
<dbReference type="AlphaFoldDB" id="A0A6I8V4S9"/>
<accession>A0A6I8V4S9</accession>
<dbReference type="GeneID" id="6898640"/>